<dbReference type="PANTHER" id="PTHR43065">
    <property type="entry name" value="SENSOR HISTIDINE KINASE"/>
    <property type="match status" value="1"/>
</dbReference>
<name>A0ABV5WPF8_9BACI</name>
<evidence type="ECO:0000256" key="4">
    <source>
        <dbReference type="ARBA" id="ARBA00022679"/>
    </source>
</evidence>
<dbReference type="InterPro" id="IPR005467">
    <property type="entry name" value="His_kinase_dom"/>
</dbReference>
<dbReference type="SMART" id="SM00387">
    <property type="entry name" value="HATPase_c"/>
    <property type="match status" value="1"/>
</dbReference>
<dbReference type="SMART" id="SM00388">
    <property type="entry name" value="HisKA"/>
    <property type="match status" value="1"/>
</dbReference>
<dbReference type="Gene3D" id="3.30.450.20">
    <property type="entry name" value="PAS domain"/>
    <property type="match status" value="2"/>
</dbReference>
<keyword evidence="3" id="KW-0597">Phosphoprotein</keyword>
<comment type="catalytic activity">
    <reaction evidence="1">
        <text>ATP + protein L-histidine = ADP + protein N-phospho-L-histidine.</text>
        <dbReference type="EC" id="2.7.13.3"/>
    </reaction>
</comment>
<dbReference type="InterPro" id="IPR036097">
    <property type="entry name" value="HisK_dim/P_sf"/>
</dbReference>
<feature type="domain" description="PAS" evidence="10">
    <location>
        <begin position="11"/>
        <end position="85"/>
    </location>
</feature>
<dbReference type="EMBL" id="JBHMAF010000196">
    <property type="protein sequence ID" value="MFB9762083.1"/>
    <property type="molecule type" value="Genomic_DNA"/>
</dbReference>
<accession>A0ABV5WPF8</accession>
<keyword evidence="8" id="KW-0902">Two-component regulatory system</keyword>
<dbReference type="NCBIfam" id="TIGR00229">
    <property type="entry name" value="sensory_box"/>
    <property type="match status" value="2"/>
</dbReference>
<dbReference type="Gene3D" id="1.10.287.130">
    <property type="match status" value="1"/>
</dbReference>
<dbReference type="SUPFAM" id="SSF55874">
    <property type="entry name" value="ATPase domain of HSP90 chaperone/DNA topoisomerase II/histidine kinase"/>
    <property type="match status" value="1"/>
</dbReference>
<dbReference type="PANTHER" id="PTHR43065:SF34">
    <property type="entry name" value="SPORULATION KINASE A"/>
    <property type="match status" value="1"/>
</dbReference>
<evidence type="ECO:0000256" key="8">
    <source>
        <dbReference type="ARBA" id="ARBA00023012"/>
    </source>
</evidence>
<dbReference type="InterPro" id="IPR003594">
    <property type="entry name" value="HATPase_dom"/>
</dbReference>
<evidence type="ECO:0000256" key="1">
    <source>
        <dbReference type="ARBA" id="ARBA00000085"/>
    </source>
</evidence>
<evidence type="ECO:0000256" key="2">
    <source>
        <dbReference type="ARBA" id="ARBA00012438"/>
    </source>
</evidence>
<evidence type="ECO:0000256" key="6">
    <source>
        <dbReference type="ARBA" id="ARBA00022777"/>
    </source>
</evidence>
<sequence>MSAIQANKNLDFQQLFIIFDQLEDMMFLISVDNLPTFRFIHINPAYVRNTGIQLAQIKNKQTEDIFQPDDAHAMNANYQKAIMNKQKLSYEEQLTIGRRKRTYETTLIPIFQEHTGKCLYIVGISRDISQRRKHEEALRLMHKELTDIMRNQQGLVFKVQKHGQDFYFALCDGQLIYELGYTPNDMTGTYIKELFTPDHTAFLYEQYNRCWESQEKIVFEVHYLNKLFWLTSLSPIVENGETVALIGSSIDIKAKKQAEEALMQTEKLALLGELAAGIGHEIRNPLTVIKGFISLMLQDTSFLTPKFIKLIESEIDHINQTAGELMMLAKPQQQQITSVDLHGLFDEIIQLLDSEAFKRRVNVQTNYAGNSILSCGDKHQLKKAFFNLLKNAIESMEEKRGGYVFVSCTESNNHIIVTVRDQGQGIPAEQIDHLGEPFYTTKKKGNGLGLMVTYRVIKNHGGSISCESVPSEGTTFTITFSNP</sequence>
<dbReference type="Pfam" id="PF13426">
    <property type="entry name" value="PAS_9"/>
    <property type="match status" value="1"/>
</dbReference>
<dbReference type="Gene3D" id="3.30.565.10">
    <property type="entry name" value="Histidine kinase-like ATPase, C-terminal domain"/>
    <property type="match status" value="1"/>
</dbReference>
<dbReference type="CDD" id="cd00130">
    <property type="entry name" value="PAS"/>
    <property type="match status" value="1"/>
</dbReference>
<evidence type="ECO:0000259" key="9">
    <source>
        <dbReference type="PROSITE" id="PS50109"/>
    </source>
</evidence>
<dbReference type="PROSITE" id="PS50112">
    <property type="entry name" value="PAS"/>
    <property type="match status" value="2"/>
</dbReference>
<protein>
    <recommendedName>
        <fullName evidence="2">histidine kinase</fullName>
        <ecNumber evidence="2">2.7.13.3</ecNumber>
    </recommendedName>
</protein>
<evidence type="ECO:0000313" key="12">
    <source>
        <dbReference type="Proteomes" id="UP001589609"/>
    </source>
</evidence>
<evidence type="ECO:0000259" key="10">
    <source>
        <dbReference type="PROSITE" id="PS50112"/>
    </source>
</evidence>
<dbReference type="InterPro" id="IPR000014">
    <property type="entry name" value="PAS"/>
</dbReference>
<evidence type="ECO:0000256" key="3">
    <source>
        <dbReference type="ARBA" id="ARBA00022553"/>
    </source>
</evidence>
<keyword evidence="6" id="KW-0418">Kinase</keyword>
<dbReference type="InterPro" id="IPR013656">
    <property type="entry name" value="PAS_4"/>
</dbReference>
<dbReference type="CDD" id="cd00082">
    <property type="entry name" value="HisKA"/>
    <property type="match status" value="1"/>
</dbReference>
<dbReference type="InterPro" id="IPR003661">
    <property type="entry name" value="HisK_dim/P_dom"/>
</dbReference>
<comment type="caution">
    <text evidence="11">The sequence shown here is derived from an EMBL/GenBank/DDBJ whole genome shotgun (WGS) entry which is preliminary data.</text>
</comment>
<dbReference type="SMART" id="SM00091">
    <property type="entry name" value="PAS"/>
    <property type="match status" value="2"/>
</dbReference>
<dbReference type="InterPro" id="IPR036890">
    <property type="entry name" value="HATPase_C_sf"/>
</dbReference>
<reference evidence="11 12" key="1">
    <citation type="submission" date="2024-09" db="EMBL/GenBank/DDBJ databases">
        <authorList>
            <person name="Sun Q."/>
            <person name="Mori K."/>
        </authorList>
    </citation>
    <scope>NUCLEOTIDE SEQUENCE [LARGE SCALE GENOMIC DNA]</scope>
    <source>
        <strain evidence="11 12">JCM 11201</strain>
    </source>
</reference>
<dbReference type="EC" id="2.7.13.3" evidence="2"/>
<dbReference type="InterPro" id="IPR004358">
    <property type="entry name" value="Sig_transdc_His_kin-like_C"/>
</dbReference>
<evidence type="ECO:0000313" key="11">
    <source>
        <dbReference type="EMBL" id="MFB9762083.1"/>
    </source>
</evidence>
<feature type="domain" description="Histidine kinase" evidence="9">
    <location>
        <begin position="277"/>
        <end position="483"/>
    </location>
</feature>
<dbReference type="Pfam" id="PF00512">
    <property type="entry name" value="HisKA"/>
    <property type="match status" value="1"/>
</dbReference>
<dbReference type="SUPFAM" id="SSF55785">
    <property type="entry name" value="PYP-like sensor domain (PAS domain)"/>
    <property type="match status" value="2"/>
</dbReference>
<proteinExistence type="predicted"/>
<keyword evidence="5" id="KW-0547">Nucleotide-binding</keyword>
<keyword evidence="7 11" id="KW-0067">ATP-binding</keyword>
<keyword evidence="4" id="KW-0808">Transferase</keyword>
<dbReference type="GO" id="GO:0005524">
    <property type="term" value="F:ATP binding"/>
    <property type="evidence" value="ECO:0007669"/>
    <property type="project" value="UniProtKB-KW"/>
</dbReference>
<evidence type="ECO:0000256" key="7">
    <source>
        <dbReference type="ARBA" id="ARBA00022840"/>
    </source>
</evidence>
<gene>
    <name evidence="11" type="ORF">ACFFMS_28045</name>
</gene>
<dbReference type="Pfam" id="PF02518">
    <property type="entry name" value="HATPase_c"/>
    <property type="match status" value="1"/>
</dbReference>
<dbReference type="InterPro" id="IPR035965">
    <property type="entry name" value="PAS-like_dom_sf"/>
</dbReference>
<organism evidence="11 12">
    <name type="scientific">Ectobacillus funiculus</name>
    <dbReference type="NCBI Taxonomy" id="137993"/>
    <lineage>
        <taxon>Bacteria</taxon>
        <taxon>Bacillati</taxon>
        <taxon>Bacillota</taxon>
        <taxon>Bacilli</taxon>
        <taxon>Bacillales</taxon>
        <taxon>Bacillaceae</taxon>
        <taxon>Ectobacillus</taxon>
    </lineage>
</organism>
<feature type="domain" description="PAS" evidence="10">
    <location>
        <begin position="141"/>
        <end position="214"/>
    </location>
</feature>
<dbReference type="Pfam" id="PF08448">
    <property type="entry name" value="PAS_4"/>
    <property type="match status" value="1"/>
</dbReference>
<dbReference type="PRINTS" id="PR00344">
    <property type="entry name" value="BCTRLSENSOR"/>
</dbReference>
<dbReference type="SUPFAM" id="SSF47384">
    <property type="entry name" value="Homodimeric domain of signal transducing histidine kinase"/>
    <property type="match status" value="1"/>
</dbReference>
<evidence type="ECO:0000256" key="5">
    <source>
        <dbReference type="ARBA" id="ARBA00022741"/>
    </source>
</evidence>
<dbReference type="CDD" id="cd00075">
    <property type="entry name" value="HATPase"/>
    <property type="match status" value="1"/>
</dbReference>
<dbReference type="Proteomes" id="UP001589609">
    <property type="component" value="Unassembled WGS sequence"/>
</dbReference>
<dbReference type="PROSITE" id="PS50109">
    <property type="entry name" value="HIS_KIN"/>
    <property type="match status" value="1"/>
</dbReference>
<keyword evidence="12" id="KW-1185">Reference proteome</keyword>